<evidence type="ECO:0000256" key="16">
    <source>
        <dbReference type="ARBA" id="ARBA00060327"/>
    </source>
</evidence>
<evidence type="ECO:0000256" key="2">
    <source>
        <dbReference type="ARBA" id="ARBA00004889"/>
    </source>
</evidence>
<comment type="catalytic activity">
    <reaction evidence="15">
        <text>orotidine 5'-phosphate + diphosphate = orotate + 5-phospho-alpha-D-ribose 1-diphosphate</text>
        <dbReference type="Rhea" id="RHEA:10380"/>
        <dbReference type="ChEBI" id="CHEBI:30839"/>
        <dbReference type="ChEBI" id="CHEBI:33019"/>
        <dbReference type="ChEBI" id="CHEBI:57538"/>
        <dbReference type="ChEBI" id="CHEBI:58017"/>
        <dbReference type="EC" id="2.4.2.10"/>
    </reaction>
    <physiologicalReaction direction="right-to-left" evidence="15">
        <dbReference type="Rhea" id="RHEA:10382"/>
    </physiologicalReaction>
</comment>
<dbReference type="FunFam" id="3.20.20.70:FF:000092">
    <property type="entry name" value="Uridine monophosphate synthetase"/>
    <property type="match status" value="1"/>
</dbReference>
<dbReference type="RefSeq" id="XP_066924741.1">
    <property type="nucleotide sequence ID" value="XM_067068640.1"/>
</dbReference>
<keyword evidence="8" id="KW-0328">Glycosyltransferase</keyword>
<dbReference type="InterPro" id="IPR011060">
    <property type="entry name" value="RibuloseP-bd_barrel"/>
</dbReference>
<proteinExistence type="inferred from homology"/>
<keyword evidence="9" id="KW-0808">Transferase</keyword>
<reference evidence="21" key="1">
    <citation type="submission" date="2021-01" db="UniProtKB">
        <authorList>
            <consortium name="EnsemblMetazoa"/>
        </authorList>
    </citation>
    <scope>IDENTIFICATION</scope>
</reference>
<evidence type="ECO:0000256" key="13">
    <source>
        <dbReference type="ARBA" id="ARBA00023268"/>
    </source>
</evidence>
<dbReference type="SUPFAM" id="SSF51366">
    <property type="entry name" value="Ribulose-phoshate binding barrel"/>
    <property type="match status" value="1"/>
</dbReference>
<feature type="binding site" evidence="19">
    <location>
        <position position="244"/>
    </location>
    <ligand>
        <name>substrate</name>
    </ligand>
</feature>
<evidence type="ECO:0000256" key="14">
    <source>
        <dbReference type="ARBA" id="ARBA00051583"/>
    </source>
</evidence>
<dbReference type="InterPro" id="IPR029057">
    <property type="entry name" value="PRTase-like"/>
</dbReference>
<comment type="subunit">
    <text evidence="17">Homodimer; dimerization is required for enzymatic activity.</text>
</comment>
<dbReference type="Gene3D" id="3.20.20.70">
    <property type="entry name" value="Aldolase class I"/>
    <property type="match status" value="1"/>
</dbReference>
<evidence type="ECO:0000256" key="18">
    <source>
        <dbReference type="PIRSR" id="PIRSR614732-1"/>
    </source>
</evidence>
<keyword evidence="10" id="KW-0210">Decarboxylase</keyword>
<comment type="similarity">
    <text evidence="3">In the N-terminal section; belongs to the purine/pyrimidine phosphoribosyltransferase family.</text>
</comment>
<dbReference type="NCBIfam" id="TIGR01740">
    <property type="entry name" value="pyrF"/>
    <property type="match status" value="1"/>
</dbReference>
<organism evidence="21 22">
    <name type="scientific">Clytia hemisphaerica</name>
    <dbReference type="NCBI Taxonomy" id="252671"/>
    <lineage>
        <taxon>Eukaryota</taxon>
        <taxon>Metazoa</taxon>
        <taxon>Cnidaria</taxon>
        <taxon>Hydrozoa</taxon>
        <taxon>Hydroidolina</taxon>
        <taxon>Leptothecata</taxon>
        <taxon>Obeliida</taxon>
        <taxon>Clytiidae</taxon>
        <taxon>Clytia</taxon>
    </lineage>
</organism>
<dbReference type="Proteomes" id="UP000594262">
    <property type="component" value="Unplaced"/>
</dbReference>
<dbReference type="SMART" id="SM00934">
    <property type="entry name" value="OMPdecase"/>
    <property type="match status" value="1"/>
</dbReference>
<dbReference type="InterPro" id="IPR004467">
    <property type="entry name" value="Or_phspho_trans_dom"/>
</dbReference>
<dbReference type="PANTHER" id="PTHR19278">
    <property type="entry name" value="OROTATE PHOSPHORIBOSYLTRANSFERASE"/>
    <property type="match status" value="1"/>
</dbReference>
<feature type="binding site" evidence="19">
    <location>
        <position position="436"/>
    </location>
    <ligand>
        <name>substrate</name>
    </ligand>
</feature>
<dbReference type="InterPro" id="IPR000836">
    <property type="entry name" value="PRTase_dom"/>
</dbReference>
<evidence type="ECO:0000256" key="9">
    <source>
        <dbReference type="ARBA" id="ARBA00022679"/>
    </source>
</evidence>
<evidence type="ECO:0000256" key="19">
    <source>
        <dbReference type="PIRSR" id="PIRSR614732-2"/>
    </source>
</evidence>
<feature type="binding site" evidence="19">
    <location>
        <position position="416"/>
    </location>
    <ligand>
        <name>substrate</name>
    </ligand>
</feature>
<dbReference type="InterPro" id="IPR018089">
    <property type="entry name" value="OMPdecase_AS"/>
</dbReference>
<evidence type="ECO:0000256" key="17">
    <source>
        <dbReference type="ARBA" id="ARBA00063898"/>
    </source>
</evidence>
<evidence type="ECO:0000313" key="22">
    <source>
        <dbReference type="Proteomes" id="UP000594262"/>
    </source>
</evidence>
<evidence type="ECO:0000256" key="10">
    <source>
        <dbReference type="ARBA" id="ARBA00022793"/>
    </source>
</evidence>
<dbReference type="GO" id="GO:0006207">
    <property type="term" value="P:'de novo' pyrimidine nucleobase biosynthetic process"/>
    <property type="evidence" value="ECO:0007669"/>
    <property type="project" value="InterPro"/>
</dbReference>
<dbReference type="SUPFAM" id="SSF53271">
    <property type="entry name" value="PRTase-like"/>
    <property type="match status" value="1"/>
</dbReference>
<comment type="pathway">
    <text evidence="1">Pyrimidine metabolism; UMP biosynthesis via de novo pathway; UMP from orotate: step 2/2.</text>
</comment>
<evidence type="ECO:0000313" key="21">
    <source>
        <dbReference type="EnsemblMetazoa" id="CLYHEMP020692.1"/>
    </source>
</evidence>
<dbReference type="EC" id="2.4.2.10" evidence="5"/>
<dbReference type="OrthoDB" id="10263753at2759"/>
<feature type="binding site" evidence="19">
    <location>
        <position position="357"/>
    </location>
    <ligand>
        <name>substrate</name>
    </ligand>
</feature>
<dbReference type="InterPro" id="IPR001754">
    <property type="entry name" value="OMPdeCOase_dom"/>
</dbReference>
<evidence type="ECO:0000256" key="15">
    <source>
        <dbReference type="ARBA" id="ARBA00051700"/>
    </source>
</evidence>
<evidence type="ECO:0000256" key="3">
    <source>
        <dbReference type="ARBA" id="ARBA00006221"/>
    </source>
</evidence>
<evidence type="ECO:0000259" key="20">
    <source>
        <dbReference type="SMART" id="SM00934"/>
    </source>
</evidence>
<keyword evidence="12" id="KW-0456">Lyase</keyword>
<dbReference type="AlphaFoldDB" id="A0A7M5XBP9"/>
<dbReference type="CDD" id="cd06223">
    <property type="entry name" value="PRTases_typeI"/>
    <property type="match status" value="1"/>
</dbReference>
<sequence>MDTESIIIKLFEIEAIKFGEFKLKTGILSPIYINLRVIIGYPKLLRQLSELLYKSASDGSSFYLTCGVPYTALPLATCMTLDHDIPMVIRRREAKDYGTRQMIEGVYKSGDVCLIVEDVVTSGGSVLETAKELNNVDLVVKDAVVLLDRCQGGKERLQENGIKLHSVMKLDQVLETLRKHNKIDQTLYNTVKQFLTTNQFQPAKKDTPETLSYSARKDLVKNTVAKRILDIMETKKTNLAFSADITNCSELLKMVDLVGPHCCMVKTHVDILDDFNEEFIAKLKELSQKHNFIIFEDRKFADIGNTVKNQFSKGVYKINDWADLTNAHAVPGQGVIDGLESCTENMSRACLLIAQMSSAGALTDSKYIKSTVEMAKKKNDYVIGFISTSQVCTDDPRYLHFTPGVSLQSSGDSLGQQYTSPEEVIRNRNCDVIIVGRGIYKAEDPVEAAKAYQTAGYQAYLDKLDR</sequence>
<dbReference type="PANTHER" id="PTHR19278:SF9">
    <property type="entry name" value="URIDINE 5'-MONOPHOSPHATE SYNTHASE"/>
    <property type="match status" value="1"/>
</dbReference>
<dbReference type="CDD" id="cd04725">
    <property type="entry name" value="OMP_decarboxylase_like"/>
    <property type="match status" value="1"/>
</dbReference>
<evidence type="ECO:0000256" key="6">
    <source>
        <dbReference type="ARBA" id="ARBA00012321"/>
    </source>
</evidence>
<dbReference type="GO" id="GO:0004588">
    <property type="term" value="F:orotate phosphoribosyltransferase activity"/>
    <property type="evidence" value="ECO:0007669"/>
    <property type="project" value="UniProtKB-EC"/>
</dbReference>
<comment type="pathway">
    <text evidence="2">Pyrimidine metabolism; UMP biosynthesis via de novo pathway; UMP from orotate: step 1/2.</text>
</comment>
<feature type="active site" description="For OMPdecase activity" evidence="18">
    <location>
        <position position="297"/>
    </location>
</feature>
<evidence type="ECO:0000256" key="11">
    <source>
        <dbReference type="ARBA" id="ARBA00022975"/>
    </source>
</evidence>
<dbReference type="GO" id="GO:0044205">
    <property type="term" value="P:'de novo' UMP biosynthetic process"/>
    <property type="evidence" value="ECO:0007669"/>
    <property type="project" value="UniProtKB-UniPathway"/>
</dbReference>
<feature type="active site" description="For OMPdecase activity" evidence="18">
    <location>
        <position position="302"/>
    </location>
</feature>
<comment type="similarity">
    <text evidence="4">In the C-terminal section; belongs to the OMP decarboxylase family.</text>
</comment>
<feature type="active site" description="For OMPdecase activity" evidence="18">
    <location>
        <position position="299"/>
    </location>
</feature>
<dbReference type="UniPathway" id="UPA00070">
    <property type="reaction ID" value="UER00119"/>
</dbReference>
<keyword evidence="22" id="KW-1185">Reference proteome</keyword>
<feature type="domain" description="Orotidine 5'-phosphate decarboxylase" evidence="20">
    <location>
        <begin position="238"/>
        <end position="452"/>
    </location>
</feature>
<evidence type="ECO:0000256" key="1">
    <source>
        <dbReference type="ARBA" id="ARBA00004861"/>
    </source>
</evidence>
<dbReference type="InterPro" id="IPR014732">
    <property type="entry name" value="OMPdecase"/>
</dbReference>
<dbReference type="EC" id="4.1.1.23" evidence="6"/>
<evidence type="ECO:0000256" key="5">
    <source>
        <dbReference type="ARBA" id="ARBA00011971"/>
    </source>
</evidence>
<dbReference type="Gene3D" id="3.40.50.2020">
    <property type="match status" value="1"/>
</dbReference>
<feature type="binding site" evidence="19">
    <location>
        <position position="266"/>
    </location>
    <ligand>
        <name>substrate</name>
    </ligand>
</feature>
<dbReference type="HAMAP" id="MF_01208">
    <property type="entry name" value="PyrE"/>
    <property type="match status" value="1"/>
</dbReference>
<feature type="binding site" evidence="19">
    <location>
        <position position="437"/>
    </location>
    <ligand>
        <name>substrate</name>
    </ligand>
</feature>
<dbReference type="Pfam" id="PF00215">
    <property type="entry name" value="OMPdecase"/>
    <property type="match status" value="1"/>
</dbReference>
<comment type="catalytic activity">
    <reaction evidence="14">
        <text>orotidine 5'-phosphate + H(+) = UMP + CO2</text>
        <dbReference type="Rhea" id="RHEA:11596"/>
        <dbReference type="ChEBI" id="CHEBI:15378"/>
        <dbReference type="ChEBI" id="CHEBI:16526"/>
        <dbReference type="ChEBI" id="CHEBI:57538"/>
        <dbReference type="ChEBI" id="CHEBI:57865"/>
        <dbReference type="EC" id="4.1.1.23"/>
    </reaction>
    <physiologicalReaction direction="left-to-right" evidence="14">
        <dbReference type="Rhea" id="RHEA:11597"/>
    </physiologicalReaction>
</comment>
<evidence type="ECO:0000256" key="8">
    <source>
        <dbReference type="ARBA" id="ARBA00022676"/>
    </source>
</evidence>
<dbReference type="GO" id="GO:0004590">
    <property type="term" value="F:orotidine-5'-phosphate decarboxylase activity"/>
    <property type="evidence" value="ECO:0007669"/>
    <property type="project" value="UniProtKB-EC"/>
</dbReference>
<dbReference type="GeneID" id="136812164"/>
<dbReference type="FunFam" id="3.40.50.2020:FF:000025">
    <property type="entry name" value="Uridine monophosphate synthetase"/>
    <property type="match status" value="1"/>
</dbReference>
<name>A0A7M5XBP9_9CNID</name>
<keyword evidence="11" id="KW-0665">Pyrimidine biosynthesis</keyword>
<comment type="function">
    <text evidence="16">Bifunctional enzyme catalyzing the last two steps of de novo pyrimidine biosynthesis, orotate phosphoribosyltransferase (OPRT), which converts orotate to orotidine-5'-monophosphate (OMP), and orotidine-5'-monophosphate decarboxylase (ODC), the terminal enzymatic reaction that decarboxylates OMP to uridine monophosphate (UMP).</text>
</comment>
<keyword evidence="13" id="KW-0511">Multifunctional enzyme</keyword>
<dbReference type="InterPro" id="IPR023031">
    <property type="entry name" value="OPRT"/>
</dbReference>
<dbReference type="NCBIfam" id="TIGR00336">
    <property type="entry name" value="pyrE"/>
    <property type="match status" value="1"/>
</dbReference>
<evidence type="ECO:0000256" key="4">
    <source>
        <dbReference type="ARBA" id="ARBA00009769"/>
    </source>
</evidence>
<dbReference type="PROSITE" id="PS00156">
    <property type="entry name" value="OMPDECASE"/>
    <property type="match status" value="1"/>
</dbReference>
<accession>A0A7M5XBP9</accession>
<evidence type="ECO:0000256" key="12">
    <source>
        <dbReference type="ARBA" id="ARBA00023239"/>
    </source>
</evidence>
<protein>
    <recommendedName>
        <fullName evidence="7">Uridine 5'-monophosphate synthase</fullName>
        <ecNumber evidence="5">2.4.2.10</ecNumber>
        <ecNumber evidence="6">4.1.1.23</ecNumber>
    </recommendedName>
</protein>
<evidence type="ECO:0000256" key="7">
    <source>
        <dbReference type="ARBA" id="ARBA00015047"/>
    </source>
</evidence>
<dbReference type="InterPro" id="IPR013785">
    <property type="entry name" value="Aldolase_TIM"/>
</dbReference>
<dbReference type="EnsemblMetazoa" id="CLYHEMT020692.1">
    <property type="protein sequence ID" value="CLYHEMP020692.1"/>
    <property type="gene ID" value="CLYHEMG020692"/>
</dbReference>